<feature type="transmembrane region" description="Helical" evidence="5">
    <location>
        <begin position="342"/>
        <end position="360"/>
    </location>
</feature>
<dbReference type="SUPFAM" id="SSF141530">
    <property type="entry name" value="PTSIIA/GutA-like"/>
    <property type="match status" value="1"/>
</dbReference>
<dbReference type="PROSITE" id="PS51097">
    <property type="entry name" value="PTS_EIIA_TYPE_5"/>
    <property type="match status" value="1"/>
</dbReference>
<proteinExistence type="predicted"/>
<feature type="domain" description="HTH deoR-type" evidence="6">
    <location>
        <begin position="794"/>
        <end position="849"/>
    </location>
</feature>
<dbReference type="SUPFAM" id="SSF51735">
    <property type="entry name" value="NAD(P)-binding Rossmann-fold domains"/>
    <property type="match status" value="1"/>
</dbReference>
<dbReference type="InterPro" id="IPR020904">
    <property type="entry name" value="Sc_DH/Rdtase_CS"/>
</dbReference>
<keyword evidence="5" id="KW-0472">Membrane</keyword>
<dbReference type="NCBIfam" id="TIGR00825">
    <property type="entry name" value="EIIBC-GUT"/>
    <property type="match status" value="1"/>
</dbReference>
<keyword evidence="2" id="KW-0805">Transcription regulation</keyword>
<dbReference type="InterPro" id="IPR036665">
    <property type="entry name" value="PTS_IIA_glucitol/sorbitol_sf"/>
</dbReference>
<dbReference type="PROSITE" id="PS00894">
    <property type="entry name" value="HTH_DEOR_1"/>
    <property type="match status" value="1"/>
</dbReference>
<dbReference type="Gene3D" id="3.40.50.1360">
    <property type="match status" value="1"/>
</dbReference>
<dbReference type="Pfam" id="PF08220">
    <property type="entry name" value="HTH_DeoR"/>
    <property type="match status" value="1"/>
</dbReference>
<dbReference type="InterPro" id="IPR004716">
    <property type="entry name" value="PTS_IIA_glucitol/sorbitol-sp"/>
</dbReference>
<keyword evidence="1" id="KW-0560">Oxidoreductase</keyword>
<evidence type="ECO:0000256" key="3">
    <source>
        <dbReference type="ARBA" id="ARBA00023125"/>
    </source>
</evidence>
<dbReference type="InterPro" id="IPR011618">
    <property type="entry name" value="PTS_EIIBC_GUT_N"/>
</dbReference>
<dbReference type="InterPro" id="IPR037171">
    <property type="entry name" value="NagB/RpiA_transferase-like"/>
</dbReference>
<feature type="transmembrane region" description="Helical" evidence="5">
    <location>
        <begin position="307"/>
        <end position="330"/>
    </location>
</feature>
<protein>
    <submittedName>
        <fullName evidence="8">PTSIIA gutA and HTH DeoR and EII-GUT and adh shor t and EIIBC-GUT N and DeoRC and EIIBC-GUT C domain containi ng protein</fullName>
    </submittedName>
</protein>
<dbReference type="InterPro" id="IPR036388">
    <property type="entry name" value="WH-like_DNA-bd_sf"/>
</dbReference>
<dbReference type="InterPro" id="IPR018356">
    <property type="entry name" value="Tscrpt_reg_HTH_DeoR_CS"/>
</dbReference>
<dbReference type="InterPro" id="IPR036291">
    <property type="entry name" value="NAD(P)-bd_dom_sf"/>
</dbReference>
<evidence type="ECO:0000256" key="5">
    <source>
        <dbReference type="SAM" id="Phobius"/>
    </source>
</evidence>
<dbReference type="GO" id="GO:0008982">
    <property type="term" value="F:protein-N(PI)-phosphohistidine-sugar phosphotransferase activity"/>
    <property type="evidence" value="ECO:0007669"/>
    <property type="project" value="InterPro"/>
</dbReference>
<dbReference type="NCBIfam" id="NF007696">
    <property type="entry name" value="PRK10377.1"/>
    <property type="match status" value="1"/>
</dbReference>
<dbReference type="Gene3D" id="3.40.50.720">
    <property type="entry name" value="NAD(P)-binding Rossmann-like Domain"/>
    <property type="match status" value="1"/>
</dbReference>
<dbReference type="PANTHER" id="PTHR39427:SF1">
    <property type="entry name" value="PTS SYSTEM GLUCITOL_SORBITOL-SPECIFIC EIIB COMPONENT"/>
    <property type="match status" value="1"/>
</dbReference>
<keyword evidence="5" id="KW-1133">Transmembrane helix</keyword>
<dbReference type="SUPFAM" id="SSF46785">
    <property type="entry name" value="Winged helix' DNA-binding domain"/>
    <property type="match status" value="1"/>
</dbReference>
<dbReference type="InterPro" id="IPR002347">
    <property type="entry name" value="SDR_fam"/>
</dbReference>
<dbReference type="SMART" id="SM00420">
    <property type="entry name" value="HTH_DEOR"/>
    <property type="match status" value="1"/>
</dbReference>
<dbReference type="GO" id="GO:0003700">
    <property type="term" value="F:DNA-binding transcription factor activity"/>
    <property type="evidence" value="ECO:0007669"/>
    <property type="project" value="InterPro"/>
</dbReference>
<evidence type="ECO:0000259" key="6">
    <source>
        <dbReference type="PROSITE" id="PS51000"/>
    </source>
</evidence>
<feature type="domain" description="PTS EIIB type-5" evidence="7">
    <location>
        <begin position="122"/>
        <end position="308"/>
    </location>
</feature>
<evidence type="ECO:0000259" key="7">
    <source>
        <dbReference type="PROSITE" id="PS51102"/>
    </source>
</evidence>
<dbReference type="Pfam" id="PF00106">
    <property type="entry name" value="adh_short"/>
    <property type="match status" value="1"/>
</dbReference>
<dbReference type="GO" id="GO:0005737">
    <property type="term" value="C:cytoplasm"/>
    <property type="evidence" value="ECO:0007669"/>
    <property type="project" value="InterPro"/>
</dbReference>
<dbReference type="Gene3D" id="1.10.10.10">
    <property type="entry name" value="Winged helix-like DNA-binding domain superfamily/Winged helix DNA-binding domain"/>
    <property type="match status" value="1"/>
</dbReference>
<dbReference type="PANTHER" id="PTHR39427">
    <property type="match status" value="1"/>
</dbReference>
<dbReference type="GO" id="GO:0005886">
    <property type="term" value="C:plasma membrane"/>
    <property type="evidence" value="ECO:0007669"/>
    <property type="project" value="TreeGrafter"/>
</dbReference>
<reference evidence="8" key="1">
    <citation type="submission" date="2014-01" db="EMBL/GenBank/DDBJ databases">
        <authorList>
            <person name="Aslett M."/>
        </authorList>
    </citation>
    <scope>NUCLEOTIDE SEQUENCE</scope>
</reference>
<dbReference type="GO" id="GO:0009401">
    <property type="term" value="P:phosphoenolpyruvate-dependent sugar phosphotransferase system"/>
    <property type="evidence" value="ECO:0007669"/>
    <property type="project" value="InterPro"/>
</dbReference>
<reference evidence="8" key="2">
    <citation type="submission" date="2014-03" db="EMBL/GenBank/DDBJ databases">
        <title>The whipworm genome and dual-species transcriptomics of an intimate host-pathogen interaction.</title>
        <authorList>
            <person name="Foth B.J."/>
            <person name="Tsai I.J."/>
            <person name="Reid A.J."/>
            <person name="Bancroft A.J."/>
            <person name="Nichol S."/>
            <person name="Tracey A."/>
            <person name="Holroyd N."/>
            <person name="Cotton J.A."/>
            <person name="Stanley E.J."/>
            <person name="Zarowiecki M."/>
            <person name="Liu J.Z."/>
            <person name="Huckvale T."/>
            <person name="Cooper P.J."/>
            <person name="Grencis R.K."/>
            <person name="Berriman M."/>
        </authorList>
    </citation>
    <scope>NUCLEOTIDE SEQUENCE [LARGE SCALE GENOMIC DNA]</scope>
</reference>
<dbReference type="InterPro" id="IPR011638">
    <property type="entry name" value="PTS_EIIBC_GUT_C"/>
</dbReference>
<dbReference type="PRINTS" id="PR00080">
    <property type="entry name" value="SDRFAMILY"/>
</dbReference>
<keyword evidence="3" id="KW-0238">DNA-binding</keyword>
<evidence type="ECO:0000256" key="4">
    <source>
        <dbReference type="ARBA" id="ARBA00023163"/>
    </source>
</evidence>
<feature type="transmembrane region" description="Helical" evidence="5">
    <location>
        <begin position="22"/>
        <end position="48"/>
    </location>
</feature>
<organism evidence="8 9">
    <name type="scientific">Trichuris trichiura</name>
    <name type="common">Whipworm</name>
    <name type="synonym">Trichocephalus trichiurus</name>
    <dbReference type="NCBI Taxonomy" id="36087"/>
    <lineage>
        <taxon>Eukaryota</taxon>
        <taxon>Metazoa</taxon>
        <taxon>Ecdysozoa</taxon>
        <taxon>Nematoda</taxon>
        <taxon>Enoplea</taxon>
        <taxon>Dorylaimia</taxon>
        <taxon>Trichinellida</taxon>
        <taxon>Trichuridae</taxon>
        <taxon>Trichuris</taxon>
    </lineage>
</organism>
<dbReference type="CDD" id="cd05322">
    <property type="entry name" value="SDH_SDR_c_like"/>
    <property type="match status" value="1"/>
</dbReference>
<dbReference type="InterPro" id="IPR014036">
    <property type="entry name" value="DeoR-like_C"/>
</dbReference>
<dbReference type="InterPro" id="IPR036390">
    <property type="entry name" value="WH_DNA-bd_sf"/>
</dbReference>
<evidence type="ECO:0000256" key="2">
    <source>
        <dbReference type="ARBA" id="ARBA00023015"/>
    </source>
</evidence>
<dbReference type="AlphaFoldDB" id="A0A077ZHA7"/>
<sequence length="1048" mass="112538">MIETITHGAEWFIGLFQKGGEVFTGMVTGILPLLISLLVIMNALINFIGQHRIERFAQRCAGNPVSRYLLLPCIGTFVFCNPMTLSLGRFMPEKYKPSYYAAASYSCHSMNGLFPHINPGELFVYLGIASGLTTLNLPLGPLAVSYLLVGLVTNFFRGWVTDLTTAIFEKKMGIQLEQKAIDGFKEGEPAEAEIGVAVIDCGGTLRCGIYPKRRIPTINIHSTGKSGPLAQYIVEDIYVSGVKEENITVVGDATPQPSSVGRDYDTSKKITEQSDGLLAKVGMGMGSAVAVLFQSGRDTIDTVLKTILPFMAFVSALIGIIMASGLGDWIAHGLAPLASHPLGLVMLALICSFPLLSPFLGPGAVIAQVIGVLIGVQIGLGNIPPHLALPALFAINAQAACDFIPVGLSLAEARQDTVRVGVPSVLTTITRIGASAIDALSDQMLITFREGAPADLEEYCFIHCHGELKGALHPGLQFSLGQHRYPVTAVGSVAEDNLRELGHVTLRFDGLNEAEFPGTVHVAGPVPDDIAPGSVAVVIGGGQTLGAFLCHGLAAEGYRVAVVDIQSDKAANVAQEINAEYGESMAYGFGADATSEQSVLALSRGVDEIFGRVDLLVYSAGIAKAAFISDFQLGDFDRSLQVNLVGYFLCAREFSRLMIRDGIQGRIIQINSKSGKVGSKHNSGYSAAKFGGVGLTQSLALDLAEYGITVHSLMLGNLLKSPMFQSLLPQYATKLGIKPDQVEQYYIDKVPLKRGCDYQDVLNMLLFYASPKASYCTGQSINVTGGQVITPMKPRQRQAAILEYLQKQGKCSVEELAQYFDTTGTTIRKDLVILEHAGTVIRTYGGVVLNKEESDPPIDHKTLINTHKKELIAEAAVSFIHDGDSIILDAGSTVLQMVPLLSRFNNITVMTNSLHIVNALSELDNEQTILMPGGTFRKKSASFHGQLAENAFEHFTFDKLFMGTDGIDLNAGVTTFNEVYTVSKAMCNAAREVILMADSSKFGRKSPNVVCSLESVDKLITDAGIDPAFRQALEEKGIDVIITGESNE</sequence>
<accession>A0A077ZHA7</accession>
<dbReference type="PROSITE" id="PS00061">
    <property type="entry name" value="ADH_SHORT"/>
    <property type="match status" value="1"/>
</dbReference>
<dbReference type="Proteomes" id="UP000030665">
    <property type="component" value="Unassembled WGS sequence"/>
</dbReference>
<dbReference type="PROSITE" id="PS51107">
    <property type="entry name" value="PTS_EIIC_TYPE_5"/>
    <property type="match status" value="1"/>
</dbReference>
<dbReference type="PROSITE" id="PS51102">
    <property type="entry name" value="PTS_EIIB_TYPE_5"/>
    <property type="match status" value="1"/>
</dbReference>
<keyword evidence="5" id="KW-0812">Transmembrane</keyword>
<name>A0A077ZHA7_TRITR</name>
<dbReference type="Gene3D" id="2.40.33.40">
    <property type="entry name" value="Phosphotransferase system, glucitol/sorbitol-specific IIA component"/>
    <property type="match status" value="1"/>
</dbReference>
<dbReference type="GO" id="GO:0003677">
    <property type="term" value="F:DNA binding"/>
    <property type="evidence" value="ECO:0007669"/>
    <property type="project" value="UniProtKB-KW"/>
</dbReference>
<dbReference type="InterPro" id="IPR004699">
    <property type="entry name" value="PTS_IID_sorb"/>
</dbReference>
<dbReference type="OrthoDB" id="294295at2759"/>
<dbReference type="FunFam" id="3.40.50.1360:FF:000006">
    <property type="entry name" value="Glucitol operon repressor"/>
    <property type="match status" value="1"/>
</dbReference>
<keyword evidence="9" id="KW-1185">Reference proteome</keyword>
<dbReference type="InterPro" id="IPR001034">
    <property type="entry name" value="DeoR_HTH"/>
</dbReference>
<dbReference type="Pfam" id="PF07663">
    <property type="entry name" value="EIIBC-GUT_C"/>
    <property type="match status" value="1"/>
</dbReference>
<dbReference type="GO" id="GO:0016491">
    <property type="term" value="F:oxidoreductase activity"/>
    <property type="evidence" value="ECO:0007669"/>
    <property type="project" value="UniProtKB-KW"/>
</dbReference>
<keyword evidence="4" id="KW-0804">Transcription</keyword>
<dbReference type="SUPFAM" id="SSF100950">
    <property type="entry name" value="NagB/RpiA/CoA transferase-like"/>
    <property type="match status" value="1"/>
</dbReference>
<dbReference type="NCBIfam" id="NF007753">
    <property type="entry name" value="PRK10434.1"/>
    <property type="match status" value="1"/>
</dbReference>
<gene>
    <name evidence="8" type="ORF">TTRE_0000807201</name>
</gene>
<evidence type="ECO:0000313" key="8">
    <source>
        <dbReference type="EMBL" id="CDW59732.1"/>
    </source>
</evidence>
<dbReference type="Pfam" id="PF03608">
    <property type="entry name" value="EII-GUT"/>
    <property type="match status" value="1"/>
</dbReference>
<dbReference type="SMART" id="SM01134">
    <property type="entry name" value="DeoRC"/>
    <property type="match status" value="1"/>
</dbReference>
<dbReference type="PRINTS" id="PR00081">
    <property type="entry name" value="GDHRDH"/>
</dbReference>
<dbReference type="STRING" id="36087.A0A077ZHA7"/>
<evidence type="ECO:0000256" key="1">
    <source>
        <dbReference type="ARBA" id="ARBA00023002"/>
    </source>
</evidence>
<dbReference type="EMBL" id="HG806712">
    <property type="protein sequence ID" value="CDW59732.1"/>
    <property type="molecule type" value="Genomic_DNA"/>
</dbReference>
<feature type="transmembrane region" description="Helical" evidence="5">
    <location>
        <begin position="69"/>
        <end position="91"/>
    </location>
</feature>
<dbReference type="PROSITE" id="PS51000">
    <property type="entry name" value="HTH_DEOR_2"/>
    <property type="match status" value="1"/>
</dbReference>
<dbReference type="FunFam" id="3.40.50.720:FF:000091">
    <property type="entry name" value="Sorbitol-6-phosphate dehydrogenase"/>
    <property type="match status" value="1"/>
</dbReference>
<dbReference type="NCBIfam" id="TIGR00821">
    <property type="entry name" value="EII-GUT"/>
    <property type="match status" value="1"/>
</dbReference>
<dbReference type="Pfam" id="PF00455">
    <property type="entry name" value="DeoRC"/>
    <property type="match status" value="1"/>
</dbReference>
<dbReference type="NCBIfam" id="NF009050">
    <property type="entry name" value="PRK12384.1"/>
    <property type="match status" value="1"/>
</dbReference>
<evidence type="ECO:0000313" key="9">
    <source>
        <dbReference type="Proteomes" id="UP000030665"/>
    </source>
</evidence>
<dbReference type="InterPro" id="IPR004702">
    <property type="entry name" value="PTS_sorb_EIIBC"/>
</dbReference>